<dbReference type="GO" id="GO:0004170">
    <property type="term" value="F:dUTP diphosphatase activity"/>
    <property type="evidence" value="ECO:0007669"/>
    <property type="project" value="UniProtKB-UniRule"/>
</dbReference>
<keyword evidence="3 7" id="KW-0378">Hydrolase</keyword>
<dbReference type="GO" id="GO:0046081">
    <property type="term" value="P:dUTP catabolic process"/>
    <property type="evidence" value="ECO:0007669"/>
    <property type="project" value="InterPro"/>
</dbReference>
<comment type="function">
    <text evidence="7">This enzyme is involved in nucleotide metabolism: it produces dUMP, the immediate precursor of thymidine nucleotides and it decreases the intracellular concentration of dUTP so that uracil cannot be incorporated into DNA.</text>
</comment>
<dbReference type="GO" id="GO:0006226">
    <property type="term" value="P:dUMP biosynthetic process"/>
    <property type="evidence" value="ECO:0007669"/>
    <property type="project" value="UniProtKB-UniRule"/>
</dbReference>
<sequence>MKEGASSSLDEIQVAVTRVEGAEDIPLPKYMTHQAAGMDLAANIFEEVYIEPGEYKIIPCGIKIELPPGYEAQVRPRSGLAAKYGVTLLNSPGTIDSDYRGEIKVILINLGKQRFSLKRGDRIAQLVISGVVRAHLYEKDKLDETQRGDGGFGHTGV</sequence>
<evidence type="ECO:0000256" key="5">
    <source>
        <dbReference type="ARBA" id="ARBA00023080"/>
    </source>
</evidence>
<gene>
    <name evidence="7" type="primary">dut</name>
    <name evidence="9" type="ORF">D2962_07695</name>
</gene>
<dbReference type="InterPro" id="IPR033704">
    <property type="entry name" value="dUTPase_trimeric"/>
</dbReference>
<keyword evidence="10" id="KW-1185">Reference proteome</keyword>
<dbReference type="KEGG" id="bacg:D2962_07695"/>
<keyword evidence="4 7" id="KW-0460">Magnesium</keyword>
<proteinExistence type="inferred from homology"/>
<dbReference type="InterPro" id="IPR036157">
    <property type="entry name" value="dUTPase-like_sf"/>
</dbReference>
<evidence type="ECO:0000256" key="2">
    <source>
        <dbReference type="ARBA" id="ARBA00022723"/>
    </source>
</evidence>
<dbReference type="GO" id="GO:0000287">
    <property type="term" value="F:magnesium ion binding"/>
    <property type="evidence" value="ECO:0007669"/>
    <property type="project" value="UniProtKB-UniRule"/>
</dbReference>
<dbReference type="NCBIfam" id="TIGR00576">
    <property type="entry name" value="dut"/>
    <property type="match status" value="1"/>
</dbReference>
<comment type="similarity">
    <text evidence="1 7">Belongs to the dUTPase family.</text>
</comment>
<comment type="cofactor">
    <cofactor evidence="7">
        <name>Mg(2+)</name>
        <dbReference type="ChEBI" id="CHEBI:18420"/>
    </cofactor>
</comment>
<protein>
    <recommendedName>
        <fullName evidence="7">Deoxyuridine 5'-triphosphate nucleotidohydrolase</fullName>
        <shortName evidence="7">dUTPase</shortName>
        <ecNumber evidence="7">3.6.1.23</ecNumber>
    </recommendedName>
    <alternativeName>
        <fullName evidence="7">dUTP pyrophosphatase</fullName>
    </alternativeName>
</protein>
<feature type="binding site" evidence="7">
    <location>
        <position position="90"/>
    </location>
    <ligand>
        <name>substrate</name>
    </ligand>
</feature>
<dbReference type="NCBIfam" id="NF001862">
    <property type="entry name" value="PRK00601.1"/>
    <property type="match status" value="1"/>
</dbReference>
<dbReference type="Gene3D" id="2.70.40.10">
    <property type="match status" value="1"/>
</dbReference>
<dbReference type="UniPathway" id="UPA00610">
    <property type="reaction ID" value="UER00666"/>
</dbReference>
<dbReference type="SUPFAM" id="SSF51283">
    <property type="entry name" value="dUTPase-like"/>
    <property type="match status" value="1"/>
</dbReference>
<dbReference type="Proteomes" id="UP000280960">
    <property type="component" value="Chromosome"/>
</dbReference>
<comment type="caution">
    <text evidence="7">Lacks conserved residue(s) required for the propagation of feature annotation.</text>
</comment>
<dbReference type="CDD" id="cd07557">
    <property type="entry name" value="trimeric_dUTPase"/>
    <property type="match status" value="1"/>
</dbReference>
<evidence type="ECO:0000256" key="4">
    <source>
        <dbReference type="ARBA" id="ARBA00022842"/>
    </source>
</evidence>
<dbReference type="PANTHER" id="PTHR11241">
    <property type="entry name" value="DEOXYURIDINE 5'-TRIPHOSPHATE NUCLEOTIDOHYDROLASE"/>
    <property type="match status" value="1"/>
</dbReference>
<comment type="pathway">
    <text evidence="7">Pyrimidine metabolism; dUMP biosynthesis; dUMP from dCTP (dUTP route): step 2/2.</text>
</comment>
<accession>A0A3G2R5Y4</accession>
<evidence type="ECO:0000256" key="1">
    <source>
        <dbReference type="ARBA" id="ARBA00006581"/>
    </source>
</evidence>
<feature type="domain" description="dUTPase-like" evidence="8">
    <location>
        <begin position="24"/>
        <end position="156"/>
    </location>
</feature>
<dbReference type="AlphaFoldDB" id="A0A3G2R5Y4"/>
<dbReference type="PANTHER" id="PTHR11241:SF0">
    <property type="entry name" value="DEOXYURIDINE 5'-TRIPHOSPHATE NUCLEOTIDOHYDROLASE"/>
    <property type="match status" value="1"/>
</dbReference>
<evidence type="ECO:0000259" key="8">
    <source>
        <dbReference type="Pfam" id="PF00692"/>
    </source>
</evidence>
<evidence type="ECO:0000256" key="7">
    <source>
        <dbReference type="HAMAP-Rule" id="MF_00116"/>
    </source>
</evidence>
<dbReference type="Pfam" id="PF00692">
    <property type="entry name" value="dUTPase"/>
    <property type="match status" value="1"/>
</dbReference>
<evidence type="ECO:0000313" key="9">
    <source>
        <dbReference type="EMBL" id="AYO30518.1"/>
    </source>
</evidence>
<reference evidence="9 10" key="1">
    <citation type="submission" date="2018-10" db="EMBL/GenBank/DDBJ databases">
        <authorList>
            <person name="Zhang X."/>
        </authorList>
    </citation>
    <scope>NUCLEOTIDE SEQUENCE [LARGE SCALE GENOMIC DNA]</scope>
    <source>
        <strain evidence="9 10">SK-G1</strain>
    </source>
</reference>
<feature type="binding site" evidence="7">
    <location>
        <begin position="94"/>
        <end position="96"/>
    </location>
    <ligand>
        <name>substrate</name>
    </ligand>
</feature>
<evidence type="ECO:0000256" key="3">
    <source>
        <dbReference type="ARBA" id="ARBA00022801"/>
    </source>
</evidence>
<name>A0A3G2R5Y4_9FIRM</name>
<dbReference type="EC" id="3.6.1.23" evidence="7"/>
<dbReference type="InterPro" id="IPR008181">
    <property type="entry name" value="dUTPase"/>
</dbReference>
<feature type="binding site" evidence="7">
    <location>
        <begin position="77"/>
        <end position="79"/>
    </location>
    <ligand>
        <name>substrate</name>
    </ligand>
</feature>
<organism evidence="9 10">
    <name type="scientific">Biomaibacter acetigenes</name>
    <dbReference type="NCBI Taxonomy" id="2316383"/>
    <lineage>
        <taxon>Bacteria</taxon>
        <taxon>Bacillati</taxon>
        <taxon>Bacillota</taxon>
        <taxon>Clostridia</taxon>
        <taxon>Thermosediminibacterales</taxon>
        <taxon>Tepidanaerobacteraceae</taxon>
        <taxon>Biomaibacter</taxon>
    </lineage>
</organism>
<keyword evidence="2 7" id="KW-0479">Metal-binding</keyword>
<dbReference type="InterPro" id="IPR029054">
    <property type="entry name" value="dUTPase-like"/>
</dbReference>
<dbReference type="HAMAP" id="MF_00116">
    <property type="entry name" value="dUTPase_bact"/>
    <property type="match status" value="1"/>
</dbReference>
<dbReference type="EMBL" id="CP033169">
    <property type="protein sequence ID" value="AYO30518.1"/>
    <property type="molecule type" value="Genomic_DNA"/>
</dbReference>
<evidence type="ECO:0000256" key="6">
    <source>
        <dbReference type="ARBA" id="ARBA00047686"/>
    </source>
</evidence>
<keyword evidence="5 7" id="KW-0546">Nucleotide metabolism</keyword>
<evidence type="ECO:0000313" key="10">
    <source>
        <dbReference type="Proteomes" id="UP000280960"/>
    </source>
</evidence>
<comment type="catalytic activity">
    <reaction evidence="6 7">
        <text>dUTP + H2O = dUMP + diphosphate + H(+)</text>
        <dbReference type="Rhea" id="RHEA:10248"/>
        <dbReference type="ChEBI" id="CHEBI:15377"/>
        <dbReference type="ChEBI" id="CHEBI:15378"/>
        <dbReference type="ChEBI" id="CHEBI:33019"/>
        <dbReference type="ChEBI" id="CHEBI:61555"/>
        <dbReference type="ChEBI" id="CHEBI:246422"/>
        <dbReference type="EC" id="3.6.1.23"/>
    </reaction>
</comment>
<dbReference type="FunFam" id="2.70.40.10:FF:000002">
    <property type="entry name" value="dUTP diphosphatase"/>
    <property type="match status" value="1"/>
</dbReference>